<gene>
    <name evidence="1" type="ORF">RJJ37_14475</name>
</gene>
<evidence type="ECO:0000313" key="1">
    <source>
        <dbReference type="EMBL" id="MDR9760823.1"/>
    </source>
</evidence>
<dbReference type="InterPro" id="IPR010385">
    <property type="entry name" value="DUF982"/>
</dbReference>
<dbReference type="Gene3D" id="6.10.250.730">
    <property type="match status" value="1"/>
</dbReference>
<dbReference type="EMBL" id="JAVLSH010000005">
    <property type="protein sequence ID" value="MDR9760823.1"/>
    <property type="molecule type" value="Genomic_DNA"/>
</dbReference>
<dbReference type="RefSeq" id="WP_246699272.1">
    <property type="nucleotide sequence ID" value="NZ_JAVLSH010000005.1"/>
</dbReference>
<reference evidence="2" key="1">
    <citation type="submission" date="2023-07" db="EMBL/GenBank/DDBJ databases">
        <title>Genomic characterization of faba bean (Vicia faba) microsymbionts in Mexican soils.</title>
        <authorList>
            <person name="Rivera Orduna F.N."/>
            <person name="Guevara-Luna J."/>
            <person name="Yan J."/>
            <person name="Arroyo-Herrera I."/>
            <person name="Li Y."/>
            <person name="Vasquez-Murrieta M.S."/>
            <person name="Wang E.T."/>
        </authorList>
    </citation>
    <scope>NUCLEOTIDE SEQUENCE [LARGE SCALE GENOMIC DNA]</scope>
    <source>
        <strain evidence="2">CH6</strain>
    </source>
</reference>
<dbReference type="Proteomes" id="UP001269402">
    <property type="component" value="Unassembled WGS sequence"/>
</dbReference>
<proteinExistence type="predicted"/>
<organism evidence="1 2">
    <name type="scientific">Rhizobium redzepovicii</name>
    <dbReference type="NCBI Taxonomy" id="2867518"/>
    <lineage>
        <taxon>Bacteria</taxon>
        <taxon>Pseudomonadati</taxon>
        <taxon>Pseudomonadota</taxon>
        <taxon>Alphaproteobacteria</taxon>
        <taxon>Hyphomicrobiales</taxon>
        <taxon>Rhizobiaceae</taxon>
        <taxon>Rhizobium/Agrobacterium group</taxon>
        <taxon>Rhizobium</taxon>
    </lineage>
</organism>
<keyword evidence="2" id="KW-1185">Reference proteome</keyword>
<sequence length="179" mass="19262">MGSDDHLKVSLERWRGIPADPHPEGARPIGRSLKGRAATLLLASFPCRRIAPSNSDTIRTHTGTEIGLPQLFLVNSPSGATAISDHSAFWKKTISIDLDAGERLVLRSPQDALYALVSDWPIHDGVHQQRAIDFCRAWLAGRMPAETVRQAFILAALEAGVPIADDENGAASSVSNPPV</sequence>
<dbReference type="AlphaFoldDB" id="A0AAW8P158"/>
<name>A0AAW8P158_9HYPH</name>
<comment type="caution">
    <text evidence="1">The sequence shown here is derived from an EMBL/GenBank/DDBJ whole genome shotgun (WGS) entry which is preliminary data.</text>
</comment>
<dbReference type="Pfam" id="PF06169">
    <property type="entry name" value="DUF982"/>
    <property type="match status" value="1"/>
</dbReference>
<evidence type="ECO:0000313" key="2">
    <source>
        <dbReference type="Proteomes" id="UP001269402"/>
    </source>
</evidence>
<accession>A0AAW8P158</accession>
<protein>
    <submittedName>
        <fullName evidence="1">DUF982 domain-containing protein</fullName>
    </submittedName>
</protein>